<sequence length="297" mass="33249">MTKRVTVAATQMSCSWEQEENIQRADEMVREAAGKGAQIILLQELFETPYFCIEIDQAHMKLATSVTDNPAIQHFSQLAQELDVVIPVSFFERAGQASFNSIAIIDASGEVLGVYRKTHIPDADAYQEKFYFSPGDTGFKVWQTKYAKIGVGICWDQWFPEAARDMVLQGAELLLYPTAIGSEPRQPELDSQPHWQRVMQGHSAANMVPVIASNRIGSEQAQLIESEMTFYGTSFITDHTGAKVAEMDRTTSGVIVYSFDLDSIDFERRGWGLFRDRVPKAYQRLATLDGSLSAQTL</sequence>
<dbReference type="EC" id="3.5.1.77" evidence="4"/>
<dbReference type="PANTHER" id="PTHR43674">
    <property type="entry name" value="NITRILASE C965.09-RELATED"/>
    <property type="match status" value="1"/>
</dbReference>
<comment type="similarity">
    <text evidence="2">Belongs to the carbon-nitrogen hydrolase superfamily.</text>
</comment>
<keyword evidence="1 4" id="KW-0378">Hydrolase</keyword>
<evidence type="ECO:0000313" key="4">
    <source>
        <dbReference type="EMBL" id="CAH0530418.1"/>
    </source>
</evidence>
<proteinExistence type="inferred from homology"/>
<name>A0ABN8DQ38_9VIBR</name>
<dbReference type="Proteomes" id="UP000838160">
    <property type="component" value="Unassembled WGS sequence"/>
</dbReference>
<evidence type="ECO:0000256" key="2">
    <source>
        <dbReference type="ARBA" id="ARBA00034122"/>
    </source>
</evidence>
<dbReference type="InterPro" id="IPR036526">
    <property type="entry name" value="C-N_Hydrolase_sf"/>
</dbReference>
<reference evidence="4" key="1">
    <citation type="submission" date="2021-12" db="EMBL/GenBank/DDBJ databases">
        <authorList>
            <person name="Rodrigo-Torres L."/>
            <person name="Arahal R. D."/>
            <person name="Lucena T."/>
        </authorList>
    </citation>
    <scope>NUCLEOTIDE SEQUENCE</scope>
    <source>
        <strain evidence="4">CECT 8226</strain>
    </source>
</reference>
<dbReference type="NCBIfam" id="TIGR03381">
    <property type="entry name" value="agmatine_aguB"/>
    <property type="match status" value="1"/>
</dbReference>
<dbReference type="Gene3D" id="3.60.110.10">
    <property type="entry name" value="Carbon-nitrogen hydrolase"/>
    <property type="match status" value="1"/>
</dbReference>
<protein>
    <submittedName>
        <fullName evidence="4">N-carbamoyl-D-amino acid hydrolase</fullName>
        <ecNumber evidence="4">3.5.1.77</ecNumber>
    </submittedName>
</protein>
<accession>A0ABN8DQ38</accession>
<dbReference type="RefSeq" id="WP_237486985.1">
    <property type="nucleotide sequence ID" value="NZ_CAKLCM010000003.1"/>
</dbReference>
<evidence type="ECO:0000259" key="3">
    <source>
        <dbReference type="PROSITE" id="PS50263"/>
    </source>
</evidence>
<gene>
    <name evidence="4" type="ORF">VHP8226_04057</name>
</gene>
<evidence type="ECO:0000256" key="1">
    <source>
        <dbReference type="ARBA" id="ARBA00022801"/>
    </source>
</evidence>
<comment type="caution">
    <text evidence="4">The sequence shown here is derived from an EMBL/GenBank/DDBJ whole genome shotgun (WGS) entry which is preliminary data.</text>
</comment>
<feature type="domain" description="CN hydrolase" evidence="3">
    <location>
        <begin position="5"/>
        <end position="263"/>
    </location>
</feature>
<keyword evidence="5" id="KW-1185">Reference proteome</keyword>
<organism evidence="4 5">
    <name type="scientific">Vibrio hippocampi</name>
    <dbReference type="NCBI Taxonomy" id="654686"/>
    <lineage>
        <taxon>Bacteria</taxon>
        <taxon>Pseudomonadati</taxon>
        <taxon>Pseudomonadota</taxon>
        <taxon>Gammaproteobacteria</taxon>
        <taxon>Vibrionales</taxon>
        <taxon>Vibrionaceae</taxon>
        <taxon>Vibrio</taxon>
    </lineage>
</organism>
<dbReference type="GO" id="GO:0047417">
    <property type="term" value="F:N-carbamoyl-D-amino acid hydrolase activity"/>
    <property type="evidence" value="ECO:0007669"/>
    <property type="project" value="UniProtKB-EC"/>
</dbReference>
<dbReference type="SUPFAM" id="SSF56317">
    <property type="entry name" value="Carbon-nitrogen hydrolase"/>
    <property type="match status" value="1"/>
</dbReference>
<dbReference type="PANTHER" id="PTHR43674:SF2">
    <property type="entry name" value="BETA-UREIDOPROPIONASE"/>
    <property type="match status" value="1"/>
</dbReference>
<evidence type="ECO:0000313" key="5">
    <source>
        <dbReference type="Proteomes" id="UP000838160"/>
    </source>
</evidence>
<dbReference type="PROSITE" id="PS50263">
    <property type="entry name" value="CN_HYDROLASE"/>
    <property type="match status" value="1"/>
</dbReference>
<dbReference type="CDD" id="cd07573">
    <property type="entry name" value="CPA"/>
    <property type="match status" value="1"/>
</dbReference>
<dbReference type="InterPro" id="IPR017755">
    <property type="entry name" value="N-carbamoylputrescine_amidase"/>
</dbReference>
<dbReference type="InterPro" id="IPR003010">
    <property type="entry name" value="C-N_Hydrolase"/>
</dbReference>
<dbReference type="InterPro" id="IPR050345">
    <property type="entry name" value="Aliph_Amidase/BUP"/>
</dbReference>
<dbReference type="Pfam" id="PF00795">
    <property type="entry name" value="CN_hydrolase"/>
    <property type="match status" value="1"/>
</dbReference>
<dbReference type="EMBL" id="CAKLCM010000003">
    <property type="protein sequence ID" value="CAH0530418.1"/>
    <property type="molecule type" value="Genomic_DNA"/>
</dbReference>